<feature type="domain" description="N-acetyltransferase" evidence="3">
    <location>
        <begin position="2"/>
        <end position="171"/>
    </location>
</feature>
<keyword evidence="5" id="KW-1185">Reference proteome</keyword>
<dbReference type="GO" id="GO:0016747">
    <property type="term" value="F:acyltransferase activity, transferring groups other than amino-acyl groups"/>
    <property type="evidence" value="ECO:0007669"/>
    <property type="project" value="InterPro"/>
</dbReference>
<dbReference type="Pfam" id="PF13508">
    <property type="entry name" value="Acetyltransf_7"/>
    <property type="match status" value="1"/>
</dbReference>
<sequence length="171" mass="18104">MITIRPLDGQDNNELLPDLCGLLADSVDGGASVGFLAPLAPSAAAEYWRDTLGSIGPGLVVWVAEEQGRVVGSVQLALCGKENGKHRAEVQKLFVLGDCRGRGIASRLMAALESFAVHAGRTLLVLDTQKGSAAETVYRKLGWSRAGEIPDFAAAPDGRLQATVLYFKRLG</sequence>
<dbReference type="InterPro" id="IPR016181">
    <property type="entry name" value="Acyl_CoA_acyltransferase"/>
</dbReference>
<dbReference type="EMBL" id="FUXP01000005">
    <property type="protein sequence ID" value="SKA06352.1"/>
    <property type="molecule type" value="Genomic_DNA"/>
</dbReference>
<dbReference type="PANTHER" id="PTHR43877">
    <property type="entry name" value="AMINOALKYLPHOSPHONATE N-ACETYLTRANSFERASE-RELATED-RELATED"/>
    <property type="match status" value="1"/>
</dbReference>
<keyword evidence="2" id="KW-0012">Acyltransferase</keyword>
<organism evidence="4 5">
    <name type="scientific">Lysobacter spongiicola DSM 21749</name>
    <dbReference type="NCBI Taxonomy" id="1122188"/>
    <lineage>
        <taxon>Bacteria</taxon>
        <taxon>Pseudomonadati</taxon>
        <taxon>Pseudomonadota</taxon>
        <taxon>Gammaproteobacteria</taxon>
        <taxon>Lysobacterales</taxon>
        <taxon>Lysobacteraceae</taxon>
        <taxon>Novilysobacter</taxon>
    </lineage>
</organism>
<name>A0A1T4QRG8_9GAMM</name>
<dbReference type="CDD" id="cd04301">
    <property type="entry name" value="NAT_SF"/>
    <property type="match status" value="1"/>
</dbReference>
<dbReference type="PROSITE" id="PS51186">
    <property type="entry name" value="GNAT"/>
    <property type="match status" value="1"/>
</dbReference>
<dbReference type="RefSeq" id="WP_078758350.1">
    <property type="nucleotide sequence ID" value="NZ_FUXP01000005.1"/>
</dbReference>
<proteinExistence type="predicted"/>
<evidence type="ECO:0000313" key="5">
    <source>
        <dbReference type="Proteomes" id="UP000190061"/>
    </source>
</evidence>
<accession>A0A1T4QRG8</accession>
<dbReference type="InterPro" id="IPR000182">
    <property type="entry name" value="GNAT_dom"/>
</dbReference>
<dbReference type="InterPro" id="IPR050832">
    <property type="entry name" value="Bact_Acetyltransf"/>
</dbReference>
<evidence type="ECO:0000259" key="3">
    <source>
        <dbReference type="PROSITE" id="PS51186"/>
    </source>
</evidence>
<dbReference type="OrthoDB" id="3389160at2"/>
<reference evidence="4 5" key="1">
    <citation type="submission" date="2017-02" db="EMBL/GenBank/DDBJ databases">
        <authorList>
            <person name="Peterson S.W."/>
        </authorList>
    </citation>
    <scope>NUCLEOTIDE SEQUENCE [LARGE SCALE GENOMIC DNA]</scope>
    <source>
        <strain evidence="4 5">DSM 21749</strain>
    </source>
</reference>
<evidence type="ECO:0000256" key="2">
    <source>
        <dbReference type="ARBA" id="ARBA00023315"/>
    </source>
</evidence>
<dbReference type="STRING" id="1122188.SAMN02745674_01787"/>
<dbReference type="SUPFAM" id="SSF55729">
    <property type="entry name" value="Acyl-CoA N-acyltransferases (Nat)"/>
    <property type="match status" value="1"/>
</dbReference>
<keyword evidence="1 4" id="KW-0808">Transferase</keyword>
<dbReference type="Gene3D" id="3.40.630.30">
    <property type="match status" value="1"/>
</dbReference>
<evidence type="ECO:0000313" key="4">
    <source>
        <dbReference type="EMBL" id="SKA06352.1"/>
    </source>
</evidence>
<dbReference type="Proteomes" id="UP000190061">
    <property type="component" value="Unassembled WGS sequence"/>
</dbReference>
<dbReference type="AlphaFoldDB" id="A0A1T4QRG8"/>
<gene>
    <name evidence="4" type="ORF">SAMN02745674_01787</name>
</gene>
<evidence type="ECO:0000256" key="1">
    <source>
        <dbReference type="ARBA" id="ARBA00022679"/>
    </source>
</evidence>
<protein>
    <submittedName>
        <fullName evidence="4">Acetyltransferase (GNAT) family protein</fullName>
    </submittedName>
</protein>